<dbReference type="InterPro" id="IPR013196">
    <property type="entry name" value="HTH_11"/>
</dbReference>
<dbReference type="PROSITE" id="PS51000">
    <property type="entry name" value="HTH_DEOR_2"/>
    <property type="match status" value="1"/>
</dbReference>
<dbReference type="Pfam" id="PF25583">
    <property type="entry name" value="WCX"/>
    <property type="match status" value="1"/>
</dbReference>
<dbReference type="Pfam" id="PF13280">
    <property type="entry name" value="WYL"/>
    <property type="match status" value="1"/>
</dbReference>
<proteinExistence type="predicted"/>
<dbReference type="PROSITE" id="PS52050">
    <property type="entry name" value="WYL"/>
    <property type="match status" value="1"/>
</dbReference>
<protein>
    <submittedName>
        <fullName evidence="4">Transcriptional regulator</fullName>
    </submittedName>
</protein>
<name>A0ABQ6K6N8_9MICO</name>
<evidence type="ECO:0000313" key="5">
    <source>
        <dbReference type="Proteomes" id="UP001157034"/>
    </source>
</evidence>
<dbReference type="InterPro" id="IPR036388">
    <property type="entry name" value="WH-like_DNA-bd_sf"/>
</dbReference>
<evidence type="ECO:0000256" key="1">
    <source>
        <dbReference type="ARBA" id="ARBA00023015"/>
    </source>
</evidence>
<dbReference type="RefSeq" id="WP_284254922.1">
    <property type="nucleotide sequence ID" value="NZ_BAAAQO010000004.1"/>
</dbReference>
<dbReference type="Gene3D" id="1.10.10.10">
    <property type="entry name" value="Winged helix-like DNA-binding domain superfamily/Winged helix DNA-binding domain"/>
    <property type="match status" value="1"/>
</dbReference>
<dbReference type="EMBL" id="BSVB01000001">
    <property type="protein sequence ID" value="GMA96313.1"/>
    <property type="molecule type" value="Genomic_DNA"/>
</dbReference>
<comment type="caution">
    <text evidence="4">The sequence shown here is derived from an EMBL/GenBank/DDBJ whole genome shotgun (WGS) entry which is preliminary data.</text>
</comment>
<keyword evidence="5" id="KW-1185">Reference proteome</keyword>
<organism evidence="4 5">
    <name type="scientific">Pseudolysinimonas kribbensis</name>
    <dbReference type="NCBI Taxonomy" id="433641"/>
    <lineage>
        <taxon>Bacteria</taxon>
        <taxon>Bacillati</taxon>
        <taxon>Actinomycetota</taxon>
        <taxon>Actinomycetes</taxon>
        <taxon>Micrococcales</taxon>
        <taxon>Microbacteriaceae</taxon>
        <taxon>Pseudolysinimonas</taxon>
    </lineage>
</organism>
<sequence length="322" mass="35073">MIRPTARVLAMLEALQAGGIHPVPGLAQLLGVDERTVRRYVDHLRELDVPVEAVRGRLGGYRLAPGYRMPPLMLTEDEAVATVLALASRSRDEPAQPAVATALAKLRRAMPRELARRIDALLGAVSFVPGDSADGDAADAGDVPARTLVMLAEAARERHPVALRYADRTGRRSSRTVLPYGVVARAGRWYLAAADSLSGEVRTFRLDRIGLPRVLPGTFEPPADVDAVRTVQESLAATPWAHEVVLRITAPEEAIRGRFAEGVAVLERVDDESFRVRLRAEALEWIPGVLATLGRPVIVERPDRLRELVKDLGRLLADAGED</sequence>
<feature type="domain" description="HTH deoR-type" evidence="3">
    <location>
        <begin position="4"/>
        <end position="63"/>
    </location>
</feature>
<reference evidence="5" key="1">
    <citation type="journal article" date="2019" name="Int. J. Syst. Evol. Microbiol.">
        <title>The Global Catalogue of Microorganisms (GCM) 10K type strain sequencing project: providing services to taxonomists for standard genome sequencing and annotation.</title>
        <authorList>
            <consortium name="The Broad Institute Genomics Platform"/>
            <consortium name="The Broad Institute Genome Sequencing Center for Infectious Disease"/>
            <person name="Wu L."/>
            <person name="Ma J."/>
        </authorList>
    </citation>
    <scope>NUCLEOTIDE SEQUENCE [LARGE SCALE GENOMIC DNA]</scope>
    <source>
        <strain evidence="5">NBRC 108894</strain>
    </source>
</reference>
<keyword evidence="1" id="KW-0805">Transcription regulation</keyword>
<dbReference type="PANTHER" id="PTHR34580">
    <property type="match status" value="1"/>
</dbReference>
<dbReference type="InterPro" id="IPR057727">
    <property type="entry name" value="WCX_dom"/>
</dbReference>
<keyword evidence="2" id="KW-0804">Transcription</keyword>
<dbReference type="InterPro" id="IPR028349">
    <property type="entry name" value="PafC-like"/>
</dbReference>
<dbReference type="InterPro" id="IPR051534">
    <property type="entry name" value="CBASS_pafABC_assoc_protein"/>
</dbReference>
<dbReference type="PIRSF" id="PIRSF016838">
    <property type="entry name" value="PafC"/>
    <property type="match status" value="1"/>
</dbReference>
<dbReference type="InterPro" id="IPR026881">
    <property type="entry name" value="WYL_dom"/>
</dbReference>
<dbReference type="Pfam" id="PF08279">
    <property type="entry name" value="HTH_11"/>
    <property type="match status" value="1"/>
</dbReference>
<accession>A0ABQ6K6N8</accession>
<evidence type="ECO:0000259" key="3">
    <source>
        <dbReference type="PROSITE" id="PS51000"/>
    </source>
</evidence>
<evidence type="ECO:0000256" key="2">
    <source>
        <dbReference type="ARBA" id="ARBA00023163"/>
    </source>
</evidence>
<evidence type="ECO:0000313" key="4">
    <source>
        <dbReference type="EMBL" id="GMA96313.1"/>
    </source>
</evidence>
<dbReference type="InterPro" id="IPR036390">
    <property type="entry name" value="WH_DNA-bd_sf"/>
</dbReference>
<dbReference type="SUPFAM" id="SSF46785">
    <property type="entry name" value="Winged helix' DNA-binding domain"/>
    <property type="match status" value="1"/>
</dbReference>
<dbReference type="PANTHER" id="PTHR34580:SF3">
    <property type="entry name" value="PROTEIN PAFB"/>
    <property type="match status" value="1"/>
</dbReference>
<dbReference type="Proteomes" id="UP001157034">
    <property type="component" value="Unassembled WGS sequence"/>
</dbReference>
<gene>
    <name evidence="4" type="ORF">GCM10025881_31370</name>
</gene>
<dbReference type="InterPro" id="IPR001034">
    <property type="entry name" value="DeoR_HTH"/>
</dbReference>